<dbReference type="Pfam" id="PF12728">
    <property type="entry name" value="HTH_17"/>
    <property type="match status" value="1"/>
</dbReference>
<evidence type="ECO:0000313" key="4">
    <source>
        <dbReference type="Proteomes" id="UP001597475"/>
    </source>
</evidence>
<proteinExistence type="predicted"/>
<comment type="caution">
    <text evidence="3">The sequence shown here is derived from an EMBL/GenBank/DDBJ whole genome shotgun (WGS) entry which is preliminary data.</text>
</comment>
<dbReference type="InterPro" id="IPR041657">
    <property type="entry name" value="HTH_17"/>
</dbReference>
<name>A0ABW5P0A4_9DEIO</name>
<feature type="compositionally biased region" description="Polar residues" evidence="1">
    <location>
        <begin position="1"/>
        <end position="15"/>
    </location>
</feature>
<evidence type="ECO:0000313" key="3">
    <source>
        <dbReference type="EMBL" id="MFD2608741.1"/>
    </source>
</evidence>
<evidence type="ECO:0000256" key="1">
    <source>
        <dbReference type="SAM" id="MobiDB-lite"/>
    </source>
</evidence>
<dbReference type="InterPro" id="IPR010093">
    <property type="entry name" value="SinI_DNA-bd"/>
</dbReference>
<feature type="region of interest" description="Disordered" evidence="1">
    <location>
        <begin position="1"/>
        <end position="23"/>
    </location>
</feature>
<feature type="domain" description="Helix-turn-helix" evidence="2">
    <location>
        <begin position="26"/>
        <end position="70"/>
    </location>
</feature>
<dbReference type="Proteomes" id="UP001597475">
    <property type="component" value="Unassembled WGS sequence"/>
</dbReference>
<accession>A0ABW5P0A4</accession>
<organism evidence="3 4">
    <name type="scientific">Deinococcus taklimakanensis</name>
    <dbReference type="NCBI Taxonomy" id="536443"/>
    <lineage>
        <taxon>Bacteria</taxon>
        <taxon>Thermotogati</taxon>
        <taxon>Deinococcota</taxon>
        <taxon>Deinococci</taxon>
        <taxon>Deinococcales</taxon>
        <taxon>Deinococcaceae</taxon>
        <taxon>Deinococcus</taxon>
    </lineage>
</organism>
<protein>
    <submittedName>
        <fullName evidence="3">Helix-turn-helix domain-containing protein</fullName>
    </submittedName>
</protein>
<dbReference type="NCBIfam" id="TIGR01764">
    <property type="entry name" value="excise"/>
    <property type="match status" value="1"/>
</dbReference>
<dbReference type="EMBL" id="JBHUMK010000014">
    <property type="protein sequence ID" value="MFD2608741.1"/>
    <property type="molecule type" value="Genomic_DNA"/>
</dbReference>
<sequence>MNGATQDDQVQTHTSLRADQRLTRKPEEVAQLLGIGRNGVYDLIRRGDLRSIAVGRKLLIPLTAIEEFLTGSQGSIR</sequence>
<keyword evidence="4" id="KW-1185">Reference proteome</keyword>
<dbReference type="RefSeq" id="WP_386843520.1">
    <property type="nucleotide sequence ID" value="NZ_JBHUMK010000014.1"/>
</dbReference>
<reference evidence="4" key="1">
    <citation type="journal article" date="2019" name="Int. J. Syst. Evol. Microbiol.">
        <title>The Global Catalogue of Microorganisms (GCM) 10K type strain sequencing project: providing services to taxonomists for standard genome sequencing and annotation.</title>
        <authorList>
            <consortium name="The Broad Institute Genomics Platform"/>
            <consortium name="The Broad Institute Genome Sequencing Center for Infectious Disease"/>
            <person name="Wu L."/>
            <person name="Ma J."/>
        </authorList>
    </citation>
    <scope>NUCLEOTIDE SEQUENCE [LARGE SCALE GENOMIC DNA]</scope>
    <source>
        <strain evidence="4">KCTC 33842</strain>
    </source>
</reference>
<evidence type="ECO:0000259" key="2">
    <source>
        <dbReference type="Pfam" id="PF12728"/>
    </source>
</evidence>
<gene>
    <name evidence="3" type="ORF">ACFSR9_04710</name>
</gene>